<organism evidence="2 3">
    <name type="scientific">Microctonus hyperodae</name>
    <name type="common">Parasitoid wasp</name>
    <dbReference type="NCBI Taxonomy" id="165561"/>
    <lineage>
        <taxon>Eukaryota</taxon>
        <taxon>Metazoa</taxon>
        <taxon>Ecdysozoa</taxon>
        <taxon>Arthropoda</taxon>
        <taxon>Hexapoda</taxon>
        <taxon>Insecta</taxon>
        <taxon>Pterygota</taxon>
        <taxon>Neoptera</taxon>
        <taxon>Endopterygota</taxon>
        <taxon>Hymenoptera</taxon>
        <taxon>Apocrita</taxon>
        <taxon>Ichneumonoidea</taxon>
        <taxon>Braconidae</taxon>
        <taxon>Euphorinae</taxon>
        <taxon>Microctonus</taxon>
    </lineage>
</organism>
<dbReference type="Proteomes" id="UP001168972">
    <property type="component" value="Unassembled WGS sequence"/>
</dbReference>
<evidence type="ECO:0000313" key="2">
    <source>
        <dbReference type="EMBL" id="KAK0179664.1"/>
    </source>
</evidence>
<keyword evidence="3" id="KW-1185">Reference proteome</keyword>
<evidence type="ECO:0000313" key="3">
    <source>
        <dbReference type="Proteomes" id="UP001168972"/>
    </source>
</evidence>
<dbReference type="AlphaFoldDB" id="A0AA39KZM4"/>
<accession>A0AA39KZM4</accession>
<sequence>MTVLLGSLVECNPIVKRETNHLSPLNEVYILQSDDDSSLIEEEHGDREKRKIGAVKLGISNGIINFVFGKLDSFLEAKTKALGALDESNKAKNAIYGIDNKGSATSEFLGDLFSKKIQASTASIGPLINSATTFVTTKGQGLVGALTSKLAPLSSLSAGASGGSSSGGSGGSGSSPIGGILNLITSLSGSSSSSSGGLSAGNNGDNDDDNKGSSESGNGAGINLGAFANVGGGISTTTEDIPKFDRNKVVLDVPAEAFGTGFTTVTAISKIIGNLILNSAHRTENILEVFKPFFRGAFAIKGLPSDNQKLKRQSKKPKKNI</sequence>
<gene>
    <name evidence="2" type="ORF">PV327_005396</name>
</gene>
<reference evidence="2" key="2">
    <citation type="submission" date="2023-03" db="EMBL/GenBank/DDBJ databases">
        <authorList>
            <person name="Inwood S.N."/>
            <person name="Skelly J.G."/>
            <person name="Guhlin J."/>
            <person name="Harrop T.W.R."/>
            <person name="Goldson S.G."/>
            <person name="Dearden P.K."/>
        </authorList>
    </citation>
    <scope>NUCLEOTIDE SEQUENCE</scope>
    <source>
        <strain evidence="2">Lincoln</strain>
        <tissue evidence="2">Whole body</tissue>
    </source>
</reference>
<protein>
    <submittedName>
        <fullName evidence="2">Uncharacterized protein</fullName>
    </submittedName>
</protein>
<feature type="compositionally biased region" description="Low complexity" evidence="1">
    <location>
        <begin position="191"/>
        <end position="204"/>
    </location>
</feature>
<reference evidence="2" key="1">
    <citation type="journal article" date="2023" name="bioRxiv">
        <title>Scaffold-level genome assemblies of two parasitoid biocontrol wasps reveal the parthenogenesis mechanism and an associated novel virus.</title>
        <authorList>
            <person name="Inwood S."/>
            <person name="Skelly J."/>
            <person name="Guhlin J."/>
            <person name="Harrop T."/>
            <person name="Goldson S."/>
            <person name="Dearden P."/>
        </authorList>
    </citation>
    <scope>NUCLEOTIDE SEQUENCE</scope>
    <source>
        <strain evidence="2">Lincoln</strain>
        <tissue evidence="2">Whole body</tissue>
    </source>
</reference>
<comment type="caution">
    <text evidence="2">The sequence shown here is derived from an EMBL/GenBank/DDBJ whole genome shotgun (WGS) entry which is preliminary data.</text>
</comment>
<name>A0AA39KZM4_MICHY</name>
<proteinExistence type="predicted"/>
<dbReference type="EMBL" id="JAQQBR010000003">
    <property type="protein sequence ID" value="KAK0179664.1"/>
    <property type="molecule type" value="Genomic_DNA"/>
</dbReference>
<feature type="region of interest" description="Disordered" evidence="1">
    <location>
        <begin position="191"/>
        <end position="218"/>
    </location>
</feature>
<evidence type="ECO:0000256" key="1">
    <source>
        <dbReference type="SAM" id="MobiDB-lite"/>
    </source>
</evidence>